<evidence type="ECO:0000313" key="5">
    <source>
        <dbReference type="Proteomes" id="UP000032304"/>
    </source>
</evidence>
<dbReference type="OrthoDB" id="665788at2759"/>
<feature type="compositionally biased region" description="Polar residues" evidence="1">
    <location>
        <begin position="1"/>
        <end position="12"/>
    </location>
</feature>
<name>A0A0D2PJH8_GOSRA</name>
<evidence type="ECO:0000313" key="3">
    <source>
        <dbReference type="EMBL" id="KJB46217.1"/>
    </source>
</evidence>
<feature type="region of interest" description="Disordered" evidence="1">
    <location>
        <begin position="1"/>
        <end position="26"/>
    </location>
</feature>
<dbReference type="PANTHER" id="PTHR33624">
    <property type="entry name" value="SIGMA FACTOR BINDING PROTEIN 1, CHLOROPLASTIC"/>
    <property type="match status" value="1"/>
</dbReference>
<evidence type="ECO:0000259" key="2">
    <source>
        <dbReference type="Pfam" id="PF05678"/>
    </source>
</evidence>
<dbReference type="PANTHER" id="PTHR33624:SF2">
    <property type="entry name" value="SIGMA FACTOR BINDING PROTEIN 1, CHLOROPLASTIC"/>
    <property type="match status" value="1"/>
</dbReference>
<dbReference type="AlphaFoldDB" id="A0A0D2PJH8"/>
<keyword evidence="5" id="KW-1185">Reference proteome</keyword>
<dbReference type="Pfam" id="PF05678">
    <property type="entry name" value="VQ"/>
    <property type="match status" value="1"/>
</dbReference>
<dbReference type="Proteomes" id="UP000032304">
    <property type="component" value="Chromosome 7"/>
</dbReference>
<evidence type="ECO:0000313" key="4">
    <source>
        <dbReference type="EMBL" id="MBA0591386.1"/>
    </source>
</evidence>
<dbReference type="EMBL" id="JABEZZ010000007">
    <property type="protein sequence ID" value="MBA0591386.1"/>
    <property type="molecule type" value="Genomic_DNA"/>
</dbReference>
<reference evidence="3 5" key="1">
    <citation type="journal article" date="2012" name="Nature">
        <title>Repeated polyploidization of Gossypium genomes and the evolution of spinnable cotton fibres.</title>
        <authorList>
            <person name="Paterson A.H."/>
            <person name="Wendel J.F."/>
            <person name="Gundlach H."/>
            <person name="Guo H."/>
            <person name="Jenkins J."/>
            <person name="Jin D."/>
            <person name="Llewellyn D."/>
            <person name="Showmaker K.C."/>
            <person name="Shu S."/>
            <person name="Udall J."/>
            <person name="Yoo M.J."/>
            <person name="Byers R."/>
            <person name="Chen W."/>
            <person name="Doron-Faigenboim A."/>
            <person name="Duke M.V."/>
            <person name="Gong L."/>
            <person name="Grimwood J."/>
            <person name="Grover C."/>
            <person name="Grupp K."/>
            <person name="Hu G."/>
            <person name="Lee T.H."/>
            <person name="Li J."/>
            <person name="Lin L."/>
            <person name="Liu T."/>
            <person name="Marler B.S."/>
            <person name="Page J.T."/>
            <person name="Roberts A.W."/>
            <person name="Romanel E."/>
            <person name="Sanders W.S."/>
            <person name="Szadkowski E."/>
            <person name="Tan X."/>
            <person name="Tang H."/>
            <person name="Xu C."/>
            <person name="Wang J."/>
            <person name="Wang Z."/>
            <person name="Zhang D."/>
            <person name="Zhang L."/>
            <person name="Ashrafi H."/>
            <person name="Bedon F."/>
            <person name="Bowers J.E."/>
            <person name="Brubaker C.L."/>
            <person name="Chee P.W."/>
            <person name="Das S."/>
            <person name="Gingle A.R."/>
            <person name="Haigler C.H."/>
            <person name="Harker D."/>
            <person name="Hoffmann L.V."/>
            <person name="Hovav R."/>
            <person name="Jones D.C."/>
            <person name="Lemke C."/>
            <person name="Mansoor S."/>
            <person name="ur Rahman M."/>
            <person name="Rainville L.N."/>
            <person name="Rambani A."/>
            <person name="Reddy U.K."/>
            <person name="Rong J.K."/>
            <person name="Saranga Y."/>
            <person name="Scheffler B.E."/>
            <person name="Scheffler J.A."/>
            <person name="Stelly D.M."/>
            <person name="Triplett B.A."/>
            <person name="Van Deynze A."/>
            <person name="Vaslin M.F."/>
            <person name="Waghmare V.N."/>
            <person name="Walford S.A."/>
            <person name="Wright R.J."/>
            <person name="Zaki E.A."/>
            <person name="Zhang T."/>
            <person name="Dennis E.S."/>
            <person name="Mayer K.F."/>
            <person name="Peterson D.G."/>
            <person name="Rokhsar D.S."/>
            <person name="Wang X."/>
            <person name="Schmutz J."/>
        </authorList>
    </citation>
    <scope>NUCLEOTIDE SEQUENCE [LARGE SCALE GENOMIC DNA]</scope>
</reference>
<dbReference type="InterPro" id="IPR008889">
    <property type="entry name" value="VQ"/>
</dbReference>
<dbReference type="eggNOG" id="ENOG502SFCE">
    <property type="taxonomic scope" value="Eukaryota"/>
</dbReference>
<evidence type="ECO:0000313" key="6">
    <source>
        <dbReference type="Proteomes" id="UP000593578"/>
    </source>
</evidence>
<feature type="domain" description="VQ" evidence="2">
    <location>
        <begin position="35"/>
        <end position="61"/>
    </location>
</feature>
<reference evidence="4" key="3">
    <citation type="submission" date="2020-04" db="EMBL/GenBank/DDBJ databases">
        <authorList>
            <person name="Grover C.E."/>
            <person name="Arick M.A. II"/>
            <person name="Thrash A."/>
            <person name="Conover J.L."/>
            <person name="Sanders W.S."/>
            <person name="Peterson D.G."/>
            <person name="Scheffler J.A."/>
            <person name="Scheffler B.E."/>
            <person name="Wendel J.F."/>
        </authorList>
    </citation>
    <scope>NUCLEOTIDE SEQUENCE</scope>
    <source>
        <strain evidence="4">8</strain>
        <tissue evidence="4">Leaf</tissue>
    </source>
</reference>
<dbReference type="EMBL" id="CM001746">
    <property type="protein sequence ID" value="KJB46217.1"/>
    <property type="molecule type" value="Genomic_DNA"/>
</dbReference>
<accession>A0A0D2PJH8</accession>
<dbReference type="Gramene" id="KJB46217">
    <property type="protein sequence ID" value="KJB46217"/>
    <property type="gene ID" value="B456_007G352700"/>
</dbReference>
<proteinExistence type="predicted"/>
<dbReference type="OMA" id="DHCALEV"/>
<dbReference type="STRING" id="29730.A0A0D2PJH8"/>
<organism evidence="3 5">
    <name type="scientific">Gossypium raimondii</name>
    <name type="common">Peruvian cotton</name>
    <name type="synonym">Gossypium klotzschianum subsp. raimondii</name>
    <dbReference type="NCBI Taxonomy" id="29730"/>
    <lineage>
        <taxon>Eukaryota</taxon>
        <taxon>Viridiplantae</taxon>
        <taxon>Streptophyta</taxon>
        <taxon>Embryophyta</taxon>
        <taxon>Tracheophyta</taxon>
        <taxon>Spermatophyta</taxon>
        <taxon>Magnoliopsida</taxon>
        <taxon>eudicotyledons</taxon>
        <taxon>Gunneridae</taxon>
        <taxon>Pentapetalae</taxon>
        <taxon>rosids</taxon>
        <taxon>malvids</taxon>
        <taxon>Malvales</taxon>
        <taxon>Malvaceae</taxon>
        <taxon>Malvoideae</taxon>
        <taxon>Gossypium</taxon>
    </lineage>
</organism>
<dbReference type="Proteomes" id="UP000593578">
    <property type="component" value="Unassembled WGS sequence"/>
</dbReference>
<dbReference type="InterPro" id="IPR039335">
    <property type="entry name" value="SIB1/2"/>
</dbReference>
<dbReference type="KEGG" id="gra:105761576"/>
<sequence length="154" mass="16747">MDDSIGSTSTTLHIRKTPKKSKSKKNSKQIKVVYISNPMKVEISASNFMALVQKLTGQDAAELPEDPTLFTDANESVVVSAEDGGDQRVPDAAKNTTSSAAADHARVVLQQQYPAFTDDNINAQGVPFDIYDDDVFTPQMIENFTGLIPQSLLI</sequence>
<gene>
    <name evidence="3" type="ORF">B456_007G352700</name>
    <name evidence="4" type="ORF">Gorai_020064</name>
</gene>
<protein>
    <recommendedName>
        <fullName evidence="2">VQ domain-containing protein</fullName>
    </recommendedName>
</protein>
<feature type="compositionally biased region" description="Basic residues" evidence="1">
    <location>
        <begin position="13"/>
        <end position="26"/>
    </location>
</feature>
<evidence type="ECO:0000256" key="1">
    <source>
        <dbReference type="SAM" id="MobiDB-lite"/>
    </source>
</evidence>
<reference evidence="4 6" key="2">
    <citation type="journal article" date="2019" name="Genome Biol. Evol.">
        <title>Insights into the evolution of the New World diploid cottons (Gossypium, subgenus Houzingenia) based on genome sequencing.</title>
        <authorList>
            <person name="Grover C.E."/>
            <person name="Arick M.A. 2nd"/>
            <person name="Thrash A."/>
            <person name="Conover J.L."/>
            <person name="Sanders W.S."/>
            <person name="Peterson D.G."/>
            <person name="Frelichowski J.E."/>
            <person name="Scheffler J.A."/>
            <person name="Scheffler B.E."/>
            <person name="Wendel J.F."/>
        </authorList>
    </citation>
    <scope>NUCLEOTIDE SEQUENCE [LARGE SCALE GENOMIC DNA]</scope>
    <source>
        <strain evidence="4">8</strain>
        <tissue evidence="4">Leaf</tissue>
    </source>
</reference>